<dbReference type="EMBL" id="CM037013">
    <property type="protein sequence ID" value="KAH7688409.1"/>
    <property type="molecule type" value="Genomic_DNA"/>
</dbReference>
<keyword evidence="2" id="KW-1185">Reference proteome</keyword>
<keyword evidence="1" id="KW-0808">Transferase</keyword>
<comment type="caution">
    <text evidence="1">The sequence shown here is derived from an EMBL/GenBank/DDBJ whole genome shotgun (WGS) entry which is preliminary data.</text>
</comment>
<organism evidence="1 2">
    <name type="scientific">Dioscorea alata</name>
    <name type="common">Purple yam</name>
    <dbReference type="NCBI Taxonomy" id="55571"/>
    <lineage>
        <taxon>Eukaryota</taxon>
        <taxon>Viridiplantae</taxon>
        <taxon>Streptophyta</taxon>
        <taxon>Embryophyta</taxon>
        <taxon>Tracheophyta</taxon>
        <taxon>Spermatophyta</taxon>
        <taxon>Magnoliopsida</taxon>
        <taxon>Liliopsida</taxon>
        <taxon>Dioscoreales</taxon>
        <taxon>Dioscoreaceae</taxon>
        <taxon>Dioscorea</taxon>
    </lineage>
</organism>
<evidence type="ECO:0000313" key="1">
    <source>
        <dbReference type="EMBL" id="KAH7688409.1"/>
    </source>
</evidence>
<evidence type="ECO:0000313" key="2">
    <source>
        <dbReference type="Proteomes" id="UP000827976"/>
    </source>
</evidence>
<proteinExistence type="predicted"/>
<protein>
    <submittedName>
        <fullName evidence="1">Transferase protein</fullName>
    </submittedName>
</protein>
<name>A0ACB7WKG2_DIOAL</name>
<reference evidence="2" key="1">
    <citation type="journal article" date="2022" name="Nat. Commun.">
        <title>Chromosome evolution and the genetic basis of agronomically important traits in greater yam.</title>
        <authorList>
            <person name="Bredeson J.V."/>
            <person name="Lyons J.B."/>
            <person name="Oniyinde I.O."/>
            <person name="Okereke N.R."/>
            <person name="Kolade O."/>
            <person name="Nnabue I."/>
            <person name="Nwadili C.O."/>
            <person name="Hribova E."/>
            <person name="Parker M."/>
            <person name="Nwogha J."/>
            <person name="Shu S."/>
            <person name="Carlson J."/>
            <person name="Kariba R."/>
            <person name="Muthemba S."/>
            <person name="Knop K."/>
            <person name="Barton G.J."/>
            <person name="Sherwood A.V."/>
            <person name="Lopez-Montes A."/>
            <person name="Asiedu R."/>
            <person name="Jamnadass R."/>
            <person name="Muchugi A."/>
            <person name="Goodstein D."/>
            <person name="Egesi C.N."/>
            <person name="Featherston J."/>
            <person name="Asfaw A."/>
            <person name="Simpson G.G."/>
            <person name="Dolezel J."/>
            <person name="Hendre P.S."/>
            <person name="Van Deynze A."/>
            <person name="Kumar P.L."/>
            <person name="Obidiegwu J.E."/>
            <person name="Bhattacharjee R."/>
            <person name="Rokhsar D.S."/>
        </authorList>
    </citation>
    <scope>NUCLEOTIDE SEQUENCE [LARGE SCALE GENOMIC DNA]</scope>
    <source>
        <strain evidence="2">cv. TDa95/00328</strain>
    </source>
</reference>
<sequence length="447" mass="49283">MVVDEVHILSRCLVQPPHKNRKKEQQIIHLTPWDLMSISTGYIQKGILFSKPCSSKSINSIIDSLKSSFSLTLNHFFPLAGRLTVTSHESTPPSFSICISCKGEGAEFIHAVANEVTISDIVNSTTVPPILHLFFHLNEALNFEGQSLPLLSAQVTELKDGGIFIGCSFNHLVGDGFSFWHFMNSWSEISRTGSHSITLPPSLERWFIDSCTPPIRLPFQQPQDLIKSYSPPQLDECALHFSAQMVAKLKAKANKEMQTNKISSLQALLAHVWQSVTRARCLKPDQPTGYFLAMGNRSRLDPPLPSAYMGNSLQIADAVRILAGELVGGSLGWAANLLNEAVASVTHDKIIEFLDSWPKCPTFNGISQFTPCDLFTGSSPRFDVYGNDFGWGKPIAVRSGGANKFDGKITVYPGPEKGSIALEICLLPHVLKRLVEDREFMESVSTP</sequence>
<dbReference type="Proteomes" id="UP000827976">
    <property type="component" value="Chromosome 3"/>
</dbReference>
<accession>A0ACB7WKG2</accession>
<gene>
    <name evidence="1" type="ORF">IHE45_03G032100</name>
</gene>